<accession>A0A8I1DI84</accession>
<evidence type="ECO:0000313" key="3">
    <source>
        <dbReference type="Proteomes" id="UP000644140"/>
    </source>
</evidence>
<dbReference type="RefSeq" id="WP_151780710.1">
    <property type="nucleotide sequence ID" value="NZ_BKNL01000005.1"/>
</dbReference>
<dbReference type="AlphaFoldDB" id="A0A8I1DI84"/>
<feature type="region of interest" description="Disordered" evidence="1">
    <location>
        <begin position="157"/>
        <end position="176"/>
    </location>
</feature>
<dbReference type="Pfam" id="PF05488">
    <property type="entry name" value="PAAR_motif"/>
    <property type="match status" value="1"/>
</dbReference>
<dbReference type="EMBL" id="CP092085">
    <property type="protein sequence ID" value="UUN98404.1"/>
    <property type="molecule type" value="Genomic_DNA"/>
</dbReference>
<organism evidence="2 3">
    <name type="scientific">Acinetobacter bereziniae</name>
    <name type="common">Acinetobacter genomosp. 10</name>
    <dbReference type="NCBI Taxonomy" id="106648"/>
    <lineage>
        <taxon>Bacteria</taxon>
        <taxon>Pseudomonadati</taxon>
        <taxon>Pseudomonadota</taxon>
        <taxon>Gammaproteobacteria</taxon>
        <taxon>Moraxellales</taxon>
        <taxon>Moraxellaceae</taxon>
        <taxon>Acinetobacter</taxon>
    </lineage>
</organism>
<feature type="compositionally biased region" description="Basic and acidic residues" evidence="1">
    <location>
        <begin position="166"/>
        <end position="176"/>
    </location>
</feature>
<dbReference type="Proteomes" id="UP000644140">
    <property type="component" value="Chromosome"/>
</dbReference>
<evidence type="ECO:0000313" key="2">
    <source>
        <dbReference type="EMBL" id="UUN98404.1"/>
    </source>
</evidence>
<dbReference type="InterPro" id="IPR008727">
    <property type="entry name" value="PAAR_motif"/>
</dbReference>
<evidence type="ECO:0000256" key="1">
    <source>
        <dbReference type="SAM" id="MobiDB-lite"/>
    </source>
</evidence>
<reference evidence="2" key="1">
    <citation type="submission" date="2022-02" db="EMBL/GenBank/DDBJ databases">
        <title>Characterization of Tn125 harboring carbapenem-resistant Acinetobacter bereziniae clinical isolates.</title>
        <authorList>
            <person name="Wong N.-K."/>
            <person name="Pan Q."/>
        </authorList>
    </citation>
    <scope>NUCLEOTIDE SEQUENCE</scope>
    <source>
        <strain evidence="2">GD03393</strain>
    </source>
</reference>
<dbReference type="CDD" id="cd14744">
    <property type="entry name" value="PAAR_CT_2"/>
    <property type="match status" value="1"/>
</dbReference>
<protein>
    <submittedName>
        <fullName evidence="2">PAAR domain-containing protein</fullName>
    </submittedName>
</protein>
<name>A0A8I1DI84_ACIBZ</name>
<gene>
    <name evidence="2" type="ORF">I9054_002750</name>
</gene>
<proteinExistence type="predicted"/>
<sequence>MVNYYICIGDRTSGGGVVVEGNVSNIILGRPVASVGMKAICCNRPQTIQQGWIGHLDQDRQIAYDGCVLSCGHTVKASQNLMGWSDGRSDTSIPEQLISKPQKYYEFFTLYDHDNHPVVNQKYRLTSEDGSFIEGYTNAQGQTEHLWTHEESPVNFETLDDDENTDFDKYHTTDKE</sequence>